<keyword evidence="2" id="KW-0808">Transferase</keyword>
<reference evidence="2 3" key="1">
    <citation type="journal article" date="2020" name="Biotechnol. Biofuels">
        <title>New insights from the biogas microbiome by comprehensive genome-resolved metagenomics of nearly 1600 species originating from multiple anaerobic digesters.</title>
        <authorList>
            <person name="Campanaro S."/>
            <person name="Treu L."/>
            <person name="Rodriguez-R L.M."/>
            <person name="Kovalovszki A."/>
            <person name="Ziels R.M."/>
            <person name="Maus I."/>
            <person name="Zhu X."/>
            <person name="Kougias P.G."/>
            <person name="Basile A."/>
            <person name="Luo G."/>
            <person name="Schluter A."/>
            <person name="Konstantinidis K.T."/>
            <person name="Angelidaki I."/>
        </authorList>
    </citation>
    <scope>NUCLEOTIDE SEQUENCE [LARGE SCALE GENOMIC DNA]</scope>
    <source>
        <strain evidence="2">AS05jafATM_4</strain>
    </source>
</reference>
<comment type="caution">
    <text evidence="2">The sequence shown here is derived from an EMBL/GenBank/DDBJ whole genome shotgun (WGS) entry which is preliminary data.</text>
</comment>
<accession>A0A7C6Z7M4</accession>
<dbReference type="PROSITE" id="PS51186">
    <property type="entry name" value="GNAT"/>
    <property type="match status" value="1"/>
</dbReference>
<feature type="domain" description="N-acetyltransferase" evidence="1">
    <location>
        <begin position="3"/>
        <end position="168"/>
    </location>
</feature>
<evidence type="ECO:0000313" key="3">
    <source>
        <dbReference type="Proteomes" id="UP000553059"/>
    </source>
</evidence>
<organism evidence="2 3">
    <name type="scientific">Desulfitobacterium dehalogenans</name>
    <dbReference type="NCBI Taxonomy" id="36854"/>
    <lineage>
        <taxon>Bacteria</taxon>
        <taxon>Bacillati</taxon>
        <taxon>Bacillota</taxon>
        <taxon>Clostridia</taxon>
        <taxon>Eubacteriales</taxon>
        <taxon>Desulfitobacteriaceae</taxon>
        <taxon>Desulfitobacterium</taxon>
    </lineage>
</organism>
<proteinExistence type="predicted"/>
<evidence type="ECO:0000313" key="2">
    <source>
        <dbReference type="EMBL" id="HHY28982.1"/>
    </source>
</evidence>
<dbReference type="Gene3D" id="3.40.630.30">
    <property type="match status" value="1"/>
</dbReference>
<dbReference type="SUPFAM" id="SSF55729">
    <property type="entry name" value="Acyl-CoA N-acyltransferases (Nat)"/>
    <property type="match status" value="1"/>
</dbReference>
<dbReference type="InterPro" id="IPR051531">
    <property type="entry name" value="N-acetyltransferase"/>
</dbReference>
<dbReference type="Proteomes" id="UP000553059">
    <property type="component" value="Unassembled WGS sequence"/>
</dbReference>
<dbReference type="EMBL" id="DUTF01000419">
    <property type="protein sequence ID" value="HHY28982.1"/>
    <property type="molecule type" value="Genomic_DNA"/>
</dbReference>
<dbReference type="CDD" id="cd04301">
    <property type="entry name" value="NAT_SF"/>
    <property type="match status" value="1"/>
</dbReference>
<dbReference type="AlphaFoldDB" id="A0A7C6Z7M4"/>
<evidence type="ECO:0000259" key="1">
    <source>
        <dbReference type="PROSITE" id="PS51186"/>
    </source>
</evidence>
<sequence>MEYHIRPIEISDGKGINELRRMPGVFENILGIPSERAKRNEEFIANLDVNQHQFVAVARLQDGQEVIIGSAGLTVYPNHRMRHSGAIGIMIHKDYQNQGIGSALLGRLIDVADNWLMLVRIELTVFVDNARAIHLYERFGFEKEGIKRLAAIRNGKYEDEYLMARINRSNYNLQS</sequence>
<dbReference type="InterPro" id="IPR016181">
    <property type="entry name" value="Acyl_CoA_acyltransferase"/>
</dbReference>
<dbReference type="InterPro" id="IPR000182">
    <property type="entry name" value="GNAT_dom"/>
</dbReference>
<dbReference type="GO" id="GO:0016747">
    <property type="term" value="F:acyltransferase activity, transferring groups other than amino-acyl groups"/>
    <property type="evidence" value="ECO:0007669"/>
    <property type="project" value="InterPro"/>
</dbReference>
<protein>
    <submittedName>
        <fullName evidence="2">GNAT family N-acetyltransferase</fullName>
    </submittedName>
</protein>
<dbReference type="PANTHER" id="PTHR43792">
    <property type="entry name" value="GNAT FAMILY, PUTATIVE (AFU_ORTHOLOGUE AFUA_3G00765)-RELATED-RELATED"/>
    <property type="match status" value="1"/>
</dbReference>
<dbReference type="Pfam" id="PF00583">
    <property type="entry name" value="Acetyltransf_1"/>
    <property type="match status" value="1"/>
</dbReference>
<gene>
    <name evidence="2" type="ORF">GX523_19980</name>
</gene>
<name>A0A7C6Z7M4_9FIRM</name>